<dbReference type="CDD" id="cd14797">
    <property type="entry name" value="DUF302"/>
    <property type="match status" value="1"/>
</dbReference>
<keyword evidence="3" id="KW-1185">Reference proteome</keyword>
<dbReference type="PANTHER" id="PTHR38342:SF2">
    <property type="entry name" value="INNER MEMBRANE OR EXPORTED"/>
    <property type="match status" value="1"/>
</dbReference>
<feature type="domain" description="DUF302" evidence="1">
    <location>
        <begin position="38"/>
        <end position="99"/>
    </location>
</feature>
<dbReference type="AlphaFoldDB" id="A0A9X7MZI9"/>
<dbReference type="Proteomes" id="UP000326659">
    <property type="component" value="Chromosome"/>
</dbReference>
<dbReference type="Pfam" id="PF03625">
    <property type="entry name" value="DUF302"/>
    <property type="match status" value="1"/>
</dbReference>
<dbReference type="Gene3D" id="3.30.310.70">
    <property type="entry name" value="TT1751-like domain"/>
    <property type="match status" value="1"/>
</dbReference>
<dbReference type="KEGG" id="pden:F1C79_11980"/>
<organism evidence="2 3">
    <name type="scientific">Pseudomonas denitrificans</name>
    <dbReference type="NCBI Taxonomy" id="43306"/>
    <lineage>
        <taxon>Bacteria</taxon>
        <taxon>Pseudomonadati</taxon>
        <taxon>Pseudomonadota</taxon>
        <taxon>Gammaproteobacteria</taxon>
        <taxon>Pseudomonadales</taxon>
        <taxon>Pseudomonadaceae</taxon>
        <taxon>Halopseudomonas</taxon>
    </lineage>
</organism>
<dbReference type="EMBL" id="CP043626">
    <property type="protein sequence ID" value="QEY72269.1"/>
    <property type="molecule type" value="Genomic_DNA"/>
</dbReference>
<gene>
    <name evidence="2" type="ORF">F1C79_11980</name>
</gene>
<dbReference type="InterPro" id="IPR035923">
    <property type="entry name" value="TT1751-like_sf"/>
</dbReference>
<proteinExistence type="predicted"/>
<dbReference type="SUPFAM" id="SSF103247">
    <property type="entry name" value="TT1751-like"/>
    <property type="match status" value="1"/>
</dbReference>
<accession>A0A9X7MZI9</accession>
<sequence length="132" mass="13832">MAHPSRTQTLTSRFDFATTLARLHEALDSHGVTVFADIDQRAAALQAGTSLRPTQLILFGNPKGGTPAMQANAHAAVELPLRAVVWEDEQGAAHIDYQDAAGVLATEYGLPPEIAAPLAVVGPLLRGVAGLD</sequence>
<reference evidence="2 3" key="1">
    <citation type="submission" date="2019-09" db="EMBL/GenBank/DDBJ databases">
        <title>Prosopis cineraria nodule microbiome.</title>
        <authorList>
            <person name="Chaluvadi S.R."/>
            <person name="Ali R."/>
            <person name="Wang X."/>
        </authorList>
    </citation>
    <scope>NUCLEOTIDE SEQUENCE [LARGE SCALE GENOMIC DNA]</scope>
    <source>
        <strain evidence="2 3">BG1</strain>
    </source>
</reference>
<dbReference type="InterPro" id="IPR005180">
    <property type="entry name" value="DUF302"/>
</dbReference>
<name>A0A9X7MZI9_PSEDE</name>
<evidence type="ECO:0000259" key="1">
    <source>
        <dbReference type="Pfam" id="PF03625"/>
    </source>
</evidence>
<dbReference type="RefSeq" id="WP_151187580.1">
    <property type="nucleotide sequence ID" value="NZ_CP043626.1"/>
</dbReference>
<evidence type="ECO:0000313" key="3">
    <source>
        <dbReference type="Proteomes" id="UP000326659"/>
    </source>
</evidence>
<dbReference type="OrthoDB" id="9799367at2"/>
<evidence type="ECO:0000313" key="2">
    <source>
        <dbReference type="EMBL" id="QEY72269.1"/>
    </source>
</evidence>
<protein>
    <submittedName>
        <fullName evidence="2">DUF302 domain-containing protein</fullName>
    </submittedName>
</protein>
<dbReference type="PANTHER" id="PTHR38342">
    <property type="entry name" value="SLR5037 PROTEIN"/>
    <property type="match status" value="1"/>
</dbReference>